<keyword evidence="12" id="KW-0902">Two-component regulatory system</keyword>
<dbReference type="Gene3D" id="1.10.287.130">
    <property type="match status" value="1"/>
</dbReference>
<dbReference type="InterPro" id="IPR003661">
    <property type="entry name" value="HisK_dim/P_dom"/>
</dbReference>
<comment type="catalytic activity">
    <reaction evidence="1">
        <text>ATP + protein L-histidine = ADP + protein N-phospho-L-histidine.</text>
        <dbReference type="EC" id="2.7.13.3"/>
    </reaction>
</comment>
<feature type="transmembrane region" description="Helical" evidence="14">
    <location>
        <begin position="129"/>
        <end position="148"/>
    </location>
</feature>
<protein>
    <recommendedName>
        <fullName evidence="3">histidine kinase</fullName>
        <ecNumber evidence="3">2.7.13.3</ecNumber>
    </recommendedName>
</protein>
<dbReference type="Proteomes" id="UP001306950">
    <property type="component" value="Unassembled WGS sequence"/>
</dbReference>
<evidence type="ECO:0000313" key="16">
    <source>
        <dbReference type="EMBL" id="MEF2967699.1"/>
    </source>
</evidence>
<gene>
    <name evidence="16" type="ORF">V3851_17860</name>
</gene>
<dbReference type="CDD" id="cd00075">
    <property type="entry name" value="HATPase"/>
    <property type="match status" value="1"/>
</dbReference>
<dbReference type="SMART" id="SM00388">
    <property type="entry name" value="HisKA"/>
    <property type="match status" value="1"/>
</dbReference>
<feature type="transmembrane region" description="Helical" evidence="14">
    <location>
        <begin position="37"/>
        <end position="61"/>
    </location>
</feature>
<evidence type="ECO:0000259" key="15">
    <source>
        <dbReference type="PROSITE" id="PS50109"/>
    </source>
</evidence>
<evidence type="ECO:0000256" key="11">
    <source>
        <dbReference type="ARBA" id="ARBA00022989"/>
    </source>
</evidence>
<evidence type="ECO:0000256" key="8">
    <source>
        <dbReference type="ARBA" id="ARBA00022741"/>
    </source>
</evidence>
<dbReference type="PANTHER" id="PTHR43065:SF46">
    <property type="entry name" value="C4-DICARBOXYLATE TRANSPORT SENSOR PROTEIN DCTB"/>
    <property type="match status" value="1"/>
</dbReference>
<evidence type="ECO:0000256" key="5">
    <source>
        <dbReference type="ARBA" id="ARBA00022553"/>
    </source>
</evidence>
<dbReference type="InterPro" id="IPR036097">
    <property type="entry name" value="HisK_dim/P_sf"/>
</dbReference>
<accession>A0ABU7VVB1</accession>
<dbReference type="EC" id="2.7.13.3" evidence="3"/>
<dbReference type="Pfam" id="PF07694">
    <property type="entry name" value="5TM-5TMR_LYT"/>
    <property type="match status" value="1"/>
</dbReference>
<dbReference type="InterPro" id="IPR005467">
    <property type="entry name" value="His_kinase_dom"/>
</dbReference>
<feature type="transmembrane region" description="Helical" evidence="14">
    <location>
        <begin position="7"/>
        <end position="25"/>
    </location>
</feature>
<keyword evidence="4" id="KW-1003">Cell membrane</keyword>
<dbReference type="PANTHER" id="PTHR43065">
    <property type="entry name" value="SENSOR HISTIDINE KINASE"/>
    <property type="match status" value="1"/>
</dbReference>
<dbReference type="Pfam" id="PF02518">
    <property type="entry name" value="HATPase_c"/>
    <property type="match status" value="1"/>
</dbReference>
<keyword evidence="8" id="KW-0547">Nucleotide-binding</keyword>
<evidence type="ECO:0000256" key="6">
    <source>
        <dbReference type="ARBA" id="ARBA00022679"/>
    </source>
</evidence>
<dbReference type="InterPro" id="IPR003594">
    <property type="entry name" value="HATPase_dom"/>
</dbReference>
<comment type="subcellular location">
    <subcellularLocation>
        <location evidence="2">Cell membrane</location>
        <topology evidence="2">Multi-pass membrane protein</topology>
    </subcellularLocation>
</comment>
<dbReference type="InterPro" id="IPR036890">
    <property type="entry name" value="HATPase_C_sf"/>
</dbReference>
<evidence type="ECO:0000256" key="12">
    <source>
        <dbReference type="ARBA" id="ARBA00023012"/>
    </source>
</evidence>
<feature type="domain" description="Histidine kinase" evidence="15">
    <location>
        <begin position="207"/>
        <end position="419"/>
    </location>
</feature>
<dbReference type="PRINTS" id="PR00344">
    <property type="entry name" value="BCTRLSENSOR"/>
</dbReference>
<keyword evidence="7 14" id="KW-0812">Transmembrane</keyword>
<name>A0ABU7VVB1_9BACL</name>
<keyword evidence="11 14" id="KW-1133">Transmembrane helix</keyword>
<feature type="transmembrane region" description="Helical" evidence="14">
    <location>
        <begin position="160"/>
        <end position="179"/>
    </location>
</feature>
<evidence type="ECO:0000256" key="14">
    <source>
        <dbReference type="SAM" id="Phobius"/>
    </source>
</evidence>
<reference evidence="16 17" key="1">
    <citation type="submission" date="2024-02" db="EMBL/GenBank/DDBJ databases">
        <title>A nitrogen-fixing paenibacillus bacterium.</title>
        <authorList>
            <person name="Zhang W.L."/>
            <person name="Chen S.F."/>
        </authorList>
    </citation>
    <scope>NUCLEOTIDE SEQUENCE [LARGE SCALE GENOMIC DNA]</scope>
    <source>
        <strain evidence="16 17">M1</strain>
    </source>
</reference>
<keyword evidence="10" id="KW-0067">ATP-binding</keyword>
<feature type="transmembrane region" description="Helical" evidence="14">
    <location>
        <begin position="68"/>
        <end position="93"/>
    </location>
</feature>
<dbReference type="CDD" id="cd00082">
    <property type="entry name" value="HisKA"/>
    <property type="match status" value="1"/>
</dbReference>
<dbReference type="GO" id="GO:0016301">
    <property type="term" value="F:kinase activity"/>
    <property type="evidence" value="ECO:0007669"/>
    <property type="project" value="UniProtKB-KW"/>
</dbReference>
<evidence type="ECO:0000256" key="1">
    <source>
        <dbReference type="ARBA" id="ARBA00000085"/>
    </source>
</evidence>
<dbReference type="InterPro" id="IPR004358">
    <property type="entry name" value="Sig_transdc_His_kin-like_C"/>
</dbReference>
<comment type="caution">
    <text evidence="16">The sequence shown here is derived from an EMBL/GenBank/DDBJ whole genome shotgun (WGS) entry which is preliminary data.</text>
</comment>
<dbReference type="SUPFAM" id="SSF47384">
    <property type="entry name" value="Homodimeric domain of signal transducing histidine kinase"/>
    <property type="match status" value="1"/>
</dbReference>
<organism evidence="16 17">
    <name type="scientific">Paenibacillus haidiansis</name>
    <dbReference type="NCBI Taxonomy" id="1574488"/>
    <lineage>
        <taxon>Bacteria</taxon>
        <taxon>Bacillati</taxon>
        <taxon>Bacillota</taxon>
        <taxon>Bacilli</taxon>
        <taxon>Bacillales</taxon>
        <taxon>Paenibacillaceae</taxon>
        <taxon>Paenibacillus</taxon>
    </lineage>
</organism>
<dbReference type="EMBL" id="JAZHPZ010000009">
    <property type="protein sequence ID" value="MEF2967699.1"/>
    <property type="molecule type" value="Genomic_DNA"/>
</dbReference>
<keyword evidence="17" id="KW-1185">Reference proteome</keyword>
<evidence type="ECO:0000256" key="13">
    <source>
        <dbReference type="ARBA" id="ARBA00023136"/>
    </source>
</evidence>
<dbReference type="SMART" id="SM00387">
    <property type="entry name" value="HATPase_c"/>
    <property type="match status" value="1"/>
</dbReference>
<keyword evidence="5" id="KW-0597">Phosphoprotein</keyword>
<dbReference type="Pfam" id="PF00512">
    <property type="entry name" value="HisKA"/>
    <property type="match status" value="1"/>
</dbReference>
<evidence type="ECO:0000256" key="2">
    <source>
        <dbReference type="ARBA" id="ARBA00004651"/>
    </source>
</evidence>
<keyword evidence="13 14" id="KW-0472">Membrane</keyword>
<keyword evidence="6" id="KW-0808">Transferase</keyword>
<evidence type="ECO:0000256" key="9">
    <source>
        <dbReference type="ARBA" id="ARBA00022777"/>
    </source>
</evidence>
<dbReference type="Gene3D" id="3.30.565.10">
    <property type="entry name" value="Histidine kinase-like ATPase, C-terminal domain"/>
    <property type="match status" value="1"/>
</dbReference>
<dbReference type="PROSITE" id="PS50109">
    <property type="entry name" value="HIS_KIN"/>
    <property type="match status" value="1"/>
</dbReference>
<sequence length="422" mass="47130">MAALKEIVLQLFFALMPFLLFNVLYRDKPQNYSRKFVLISGMASLFLSMTFSASAVSGYLYDTRNVILFFGLLFGGLEQGFILFLLMVLYRLYLGGDGTGGALLTMVILFPVSLLLCKLYRRSVRKLPVILAAGLLFSVITLLVVYLFTPRILDMNPMFHLVVIPVQNIIGCWLLISLFQKAAMDKELFIAYGQKEKTETISQVAASLVHEVRNPLTAVKGFLKLIRESGLERDKVQRYIDICESEMERAERILSEYLAVSKPPNDRQEPVGPIDLSLQLRISLEVMRPYANMNNVGLEGQMPDEPVSILANPERIKQVFINLIKNAIEACSGVPGGHVTLELRVEQDKAVLTIEDNGIGMTKEQAGRLGSAFYSTKTGGTGLGLAFCYQTLQAMGGTIALKSAYREGTRFTIHLPLYRERD</sequence>
<evidence type="ECO:0000256" key="3">
    <source>
        <dbReference type="ARBA" id="ARBA00012438"/>
    </source>
</evidence>
<proteinExistence type="predicted"/>
<feature type="transmembrane region" description="Helical" evidence="14">
    <location>
        <begin position="99"/>
        <end position="117"/>
    </location>
</feature>
<keyword evidence="9 16" id="KW-0418">Kinase</keyword>
<evidence type="ECO:0000313" key="17">
    <source>
        <dbReference type="Proteomes" id="UP001306950"/>
    </source>
</evidence>
<evidence type="ECO:0000256" key="4">
    <source>
        <dbReference type="ARBA" id="ARBA00022475"/>
    </source>
</evidence>
<dbReference type="SUPFAM" id="SSF55874">
    <property type="entry name" value="ATPase domain of HSP90 chaperone/DNA topoisomerase II/histidine kinase"/>
    <property type="match status" value="1"/>
</dbReference>
<dbReference type="InterPro" id="IPR011620">
    <property type="entry name" value="Sig_transdc_His_kinase_LytS_TM"/>
</dbReference>
<dbReference type="RefSeq" id="WP_331847913.1">
    <property type="nucleotide sequence ID" value="NZ_JAZHPZ010000009.1"/>
</dbReference>
<evidence type="ECO:0000256" key="10">
    <source>
        <dbReference type="ARBA" id="ARBA00022840"/>
    </source>
</evidence>
<evidence type="ECO:0000256" key="7">
    <source>
        <dbReference type="ARBA" id="ARBA00022692"/>
    </source>
</evidence>